<evidence type="ECO:0000256" key="1">
    <source>
        <dbReference type="ARBA" id="ARBA00003195"/>
    </source>
</evidence>
<reference evidence="13 14" key="1">
    <citation type="journal article" date="2024" name="BMC Genomics">
        <title>De novo assembly and annotation of Popillia japonica's genome with initial clues to its potential as an invasive pest.</title>
        <authorList>
            <person name="Cucini C."/>
            <person name="Boschi S."/>
            <person name="Funari R."/>
            <person name="Cardaioli E."/>
            <person name="Iannotti N."/>
            <person name="Marturano G."/>
            <person name="Paoli F."/>
            <person name="Bruttini M."/>
            <person name="Carapelli A."/>
            <person name="Frati F."/>
            <person name="Nardi F."/>
        </authorList>
    </citation>
    <scope>NUCLEOTIDE SEQUENCE [LARGE SCALE GENOMIC DNA]</scope>
    <source>
        <strain evidence="13">DMR45628</strain>
    </source>
</reference>
<evidence type="ECO:0000256" key="2">
    <source>
        <dbReference type="ARBA" id="ARBA00004569"/>
    </source>
</evidence>
<dbReference type="AlphaFoldDB" id="A0AAW1JIK4"/>
<comment type="similarity">
    <text evidence="4">Belongs to the complex I NDUFS5 subunit family.</text>
</comment>
<dbReference type="InterPro" id="IPR009069">
    <property type="entry name" value="Cys_alpha_HP_mot_SF"/>
</dbReference>
<sequence>MSLSPCLQSYYYRKMSLSPWFKSPFTDMTSAMLSHQWYGRCAKREMKMIDCLEAYGLDKGLEKCDALIEDFKECANSHKQLKRSAAMRYERQRQYWAGERSKEELYAPPPKIDSF</sequence>
<keyword evidence="5" id="KW-0813">Transport</keyword>
<keyword evidence="10" id="KW-0472">Membrane</keyword>
<feature type="disulfide bond" evidence="12">
    <location>
        <begin position="51"/>
        <end position="64"/>
    </location>
</feature>
<evidence type="ECO:0000256" key="8">
    <source>
        <dbReference type="ARBA" id="ARBA00022982"/>
    </source>
</evidence>
<feature type="disulfide bond" evidence="12">
    <location>
        <begin position="41"/>
        <end position="74"/>
    </location>
</feature>
<accession>A0AAW1JIK4</accession>
<proteinExistence type="inferred from homology"/>
<evidence type="ECO:0000256" key="5">
    <source>
        <dbReference type="ARBA" id="ARBA00022448"/>
    </source>
</evidence>
<evidence type="ECO:0000256" key="3">
    <source>
        <dbReference type="ARBA" id="ARBA00004637"/>
    </source>
</evidence>
<dbReference type="Proteomes" id="UP001458880">
    <property type="component" value="Unassembled WGS sequence"/>
</dbReference>
<dbReference type="EMBL" id="JASPKY010000375">
    <property type="protein sequence ID" value="KAK9703164.1"/>
    <property type="molecule type" value="Genomic_DNA"/>
</dbReference>
<keyword evidence="11 12" id="KW-1015">Disulfide bond</keyword>
<evidence type="ECO:0000313" key="13">
    <source>
        <dbReference type="EMBL" id="KAK9703164.1"/>
    </source>
</evidence>
<protein>
    <submittedName>
        <fullName evidence="13">NADH:ubiquinone oxidoreductase, NDUFS5-15kDa</fullName>
    </submittedName>
</protein>
<evidence type="ECO:0000256" key="6">
    <source>
        <dbReference type="ARBA" id="ARBA00022660"/>
    </source>
</evidence>
<comment type="caution">
    <text evidence="13">The sequence shown here is derived from an EMBL/GenBank/DDBJ whole genome shotgun (WGS) entry which is preliminary data.</text>
</comment>
<evidence type="ECO:0000256" key="10">
    <source>
        <dbReference type="ARBA" id="ARBA00023136"/>
    </source>
</evidence>
<dbReference type="SUPFAM" id="SSF47072">
    <property type="entry name" value="Cysteine alpha-hairpin motif"/>
    <property type="match status" value="1"/>
</dbReference>
<keyword evidence="7" id="KW-0999">Mitochondrion inner membrane</keyword>
<dbReference type="PANTHER" id="PTHR21268">
    <property type="entry name" value="NADH DEHYDROGENASE [UBIQUINONE] IRON-SULFUR PROTEIN 5"/>
    <property type="match status" value="1"/>
</dbReference>
<dbReference type="GO" id="GO:0005743">
    <property type="term" value="C:mitochondrial inner membrane"/>
    <property type="evidence" value="ECO:0007669"/>
    <property type="project" value="UniProtKB-SubCell"/>
</dbReference>
<gene>
    <name evidence="13" type="ORF">QE152_g29517</name>
</gene>
<dbReference type="InterPro" id="IPR019342">
    <property type="entry name" value="NADH_UbQ_OxRdtase_FeS-su5"/>
</dbReference>
<evidence type="ECO:0000313" key="14">
    <source>
        <dbReference type="Proteomes" id="UP001458880"/>
    </source>
</evidence>
<evidence type="ECO:0000256" key="9">
    <source>
        <dbReference type="ARBA" id="ARBA00023128"/>
    </source>
</evidence>
<evidence type="ECO:0000256" key="12">
    <source>
        <dbReference type="PIRSR" id="PIRSR619342-50"/>
    </source>
</evidence>
<organism evidence="13 14">
    <name type="scientific">Popillia japonica</name>
    <name type="common">Japanese beetle</name>
    <dbReference type="NCBI Taxonomy" id="7064"/>
    <lineage>
        <taxon>Eukaryota</taxon>
        <taxon>Metazoa</taxon>
        <taxon>Ecdysozoa</taxon>
        <taxon>Arthropoda</taxon>
        <taxon>Hexapoda</taxon>
        <taxon>Insecta</taxon>
        <taxon>Pterygota</taxon>
        <taxon>Neoptera</taxon>
        <taxon>Endopterygota</taxon>
        <taxon>Coleoptera</taxon>
        <taxon>Polyphaga</taxon>
        <taxon>Scarabaeiformia</taxon>
        <taxon>Scarabaeidae</taxon>
        <taxon>Rutelinae</taxon>
        <taxon>Popillia</taxon>
    </lineage>
</organism>
<name>A0AAW1JIK4_POPJA</name>
<keyword evidence="9" id="KW-0496">Mitochondrion</keyword>
<dbReference type="PROSITE" id="PS51808">
    <property type="entry name" value="CHCH"/>
    <property type="match status" value="1"/>
</dbReference>
<evidence type="ECO:0000256" key="11">
    <source>
        <dbReference type="ARBA" id="ARBA00023157"/>
    </source>
</evidence>
<dbReference type="GO" id="GO:0005758">
    <property type="term" value="C:mitochondrial intermembrane space"/>
    <property type="evidence" value="ECO:0007669"/>
    <property type="project" value="UniProtKB-SubCell"/>
</dbReference>
<comment type="subcellular location">
    <subcellularLocation>
        <location evidence="3">Mitochondrion inner membrane</location>
        <topology evidence="3">Peripheral membrane protein</topology>
    </subcellularLocation>
    <subcellularLocation>
        <location evidence="2">Mitochondrion intermembrane space</location>
    </subcellularLocation>
</comment>
<keyword evidence="14" id="KW-1185">Reference proteome</keyword>
<evidence type="ECO:0000256" key="4">
    <source>
        <dbReference type="ARBA" id="ARBA00007372"/>
    </source>
</evidence>
<comment type="function">
    <text evidence="1">Accessory subunit of the mitochondrial membrane respiratory chain NADH dehydrogenase (Complex I), that is believed not to be involved in catalysis. Complex I functions in the transfer of electrons from NADH to the respiratory chain. The immediate electron acceptor for the enzyme is believed to be ubiquinone.</text>
</comment>
<evidence type="ECO:0000256" key="7">
    <source>
        <dbReference type="ARBA" id="ARBA00022792"/>
    </source>
</evidence>
<dbReference type="Pfam" id="PF10200">
    <property type="entry name" value="Ndufs5"/>
    <property type="match status" value="1"/>
</dbReference>
<keyword evidence="6" id="KW-0679">Respiratory chain</keyword>
<keyword evidence="8" id="KW-0249">Electron transport</keyword>
<dbReference type="PANTHER" id="PTHR21268:SF2">
    <property type="entry name" value="NADH DEHYDROGENASE [UBIQUINONE] IRON-SULFUR PROTEIN 5"/>
    <property type="match status" value="1"/>
</dbReference>